<keyword evidence="6 15" id="KW-0863">Zinc-finger</keyword>
<dbReference type="Pfam" id="PF06831">
    <property type="entry name" value="H2TH"/>
    <property type="match status" value="1"/>
</dbReference>
<dbReference type="Proteomes" id="UP001597295">
    <property type="component" value="Unassembled WGS sequence"/>
</dbReference>
<comment type="subunit">
    <text evidence="3 15">Monomer.</text>
</comment>
<dbReference type="EC" id="3.2.2.23" evidence="15"/>
<keyword evidence="19" id="KW-1185">Reference proteome</keyword>
<comment type="catalytic activity">
    <reaction evidence="1 15">
        <text>Hydrolysis of DNA containing ring-opened 7-methylguanine residues, releasing 2,6-diamino-4-hydroxy-5-(N-methyl)formamidopyrimidine.</text>
        <dbReference type="EC" id="3.2.2.23"/>
    </reaction>
</comment>
<feature type="domain" description="FPG-type" evidence="16">
    <location>
        <begin position="240"/>
        <end position="274"/>
    </location>
</feature>
<comment type="caution">
    <text evidence="18">The sequence shown here is derived from an EMBL/GenBank/DDBJ whole genome shotgun (WGS) entry which is preliminary data.</text>
</comment>
<feature type="active site" description="Proton donor; for beta-elimination activity" evidence="15">
    <location>
        <position position="58"/>
    </location>
</feature>
<dbReference type="NCBIfam" id="NF002211">
    <property type="entry name" value="PRK01103.1"/>
    <property type="match status" value="1"/>
</dbReference>
<evidence type="ECO:0000313" key="19">
    <source>
        <dbReference type="Proteomes" id="UP001597295"/>
    </source>
</evidence>
<dbReference type="GO" id="GO:0008534">
    <property type="term" value="F:oxidized purine nucleobase lesion DNA N-glycosylase activity"/>
    <property type="evidence" value="ECO:0007669"/>
    <property type="project" value="UniProtKB-EC"/>
</dbReference>
<evidence type="ECO:0000256" key="6">
    <source>
        <dbReference type="ARBA" id="ARBA00022771"/>
    </source>
</evidence>
<dbReference type="PANTHER" id="PTHR22993">
    <property type="entry name" value="FORMAMIDOPYRIMIDINE-DNA GLYCOSYLASE"/>
    <property type="match status" value="1"/>
</dbReference>
<keyword evidence="9 15" id="KW-0238">DNA-binding</keyword>
<dbReference type="InterPro" id="IPR020629">
    <property type="entry name" value="FPG_Glyclase"/>
</dbReference>
<dbReference type="RefSeq" id="WP_379874561.1">
    <property type="nucleotide sequence ID" value="NZ_JBHUIP010000003.1"/>
</dbReference>
<evidence type="ECO:0000256" key="8">
    <source>
        <dbReference type="ARBA" id="ARBA00022833"/>
    </source>
</evidence>
<feature type="active site" description="Proton donor; for delta-elimination activity" evidence="15">
    <location>
        <position position="264"/>
    </location>
</feature>
<dbReference type="NCBIfam" id="TIGR00577">
    <property type="entry name" value="fpg"/>
    <property type="match status" value="1"/>
</dbReference>
<dbReference type="SUPFAM" id="SSF81624">
    <property type="entry name" value="N-terminal domain of MutM-like DNA repair proteins"/>
    <property type="match status" value="1"/>
</dbReference>
<sequence>MPELPEVETVRRGLIQPLEGHVLTHVEARRDTLRFPIPKDFGKRLTGRKVLAVRRRAKYLLVDLDDGQVMILHLGMSGRVVMSYGRPNAYEKHDHLIFESASGWNLRFNDARRFGLVDLTTSKDWPNHPLIKDIGPEPLEDSFDGGVLAEAIKNRRSPIKAVILDQTVVAGIGNIYASEALHKAKIAPDRPANLLSRADCDLLAICIKQVLARAIEVGGSTLRDHVQPNGELGYFQHEWTVYGRTGEPCRTCTSPIKQMVQTGRTTFFCRSCQPT</sequence>
<keyword evidence="12 15" id="KW-0511">Multifunctional enzyme</keyword>
<accession>A0ABW5DM71</accession>
<feature type="active site" description="Schiff-base intermediate with DNA" evidence="15">
    <location>
        <position position="2"/>
    </location>
</feature>
<evidence type="ECO:0000256" key="12">
    <source>
        <dbReference type="ARBA" id="ARBA00023268"/>
    </source>
</evidence>
<feature type="active site" description="Proton donor" evidence="15">
    <location>
        <position position="3"/>
    </location>
</feature>
<feature type="binding site" evidence="15">
    <location>
        <position position="93"/>
    </location>
    <ligand>
        <name>DNA</name>
        <dbReference type="ChEBI" id="CHEBI:16991"/>
    </ligand>
</feature>
<dbReference type="Gene3D" id="1.10.8.50">
    <property type="match status" value="1"/>
</dbReference>
<evidence type="ECO:0000256" key="2">
    <source>
        <dbReference type="ARBA" id="ARBA00009409"/>
    </source>
</evidence>
<evidence type="ECO:0000256" key="11">
    <source>
        <dbReference type="ARBA" id="ARBA00023239"/>
    </source>
</evidence>
<evidence type="ECO:0000259" key="17">
    <source>
        <dbReference type="PROSITE" id="PS51068"/>
    </source>
</evidence>
<evidence type="ECO:0000313" key="18">
    <source>
        <dbReference type="EMBL" id="MFD2261645.1"/>
    </source>
</evidence>
<keyword evidence="5 15" id="KW-0227">DNA damage</keyword>
<feature type="domain" description="Formamidopyrimidine-DNA glycosylase catalytic" evidence="17">
    <location>
        <begin position="2"/>
        <end position="115"/>
    </location>
</feature>
<evidence type="ECO:0000256" key="1">
    <source>
        <dbReference type="ARBA" id="ARBA00001668"/>
    </source>
</evidence>
<comment type="function">
    <text evidence="15">Involved in base excision repair of DNA damaged by oxidation or by mutagenic agents. Acts as DNA glycosylase that recognizes and removes damaged bases. Has a preference for oxidized purines, such as 7,8-dihydro-8-oxoguanine (8-oxoG). Has AP (apurinic/apyrimidinic) lyase activity and introduces nicks in the DNA strand. Cleaves the DNA backbone by beta-delta elimination to generate a single-strand break at the site of the removed base with both 3'- and 5'-phosphates.</text>
</comment>
<dbReference type="SUPFAM" id="SSF57716">
    <property type="entry name" value="Glucocorticoid receptor-like (DNA-binding domain)"/>
    <property type="match status" value="1"/>
</dbReference>
<gene>
    <name evidence="15 18" type="primary">mutM</name>
    <name evidence="15" type="synonym">fpg</name>
    <name evidence="18" type="ORF">ACFSM5_02020</name>
</gene>
<protein>
    <recommendedName>
        <fullName evidence="15">Formamidopyrimidine-DNA glycosylase</fullName>
        <shortName evidence="15">Fapy-DNA glycosylase</shortName>
        <ecNumber evidence="15">3.2.2.23</ecNumber>
    </recommendedName>
    <alternativeName>
        <fullName evidence="15">DNA-(apurinic or apyrimidinic site) lyase MutM</fullName>
        <shortName evidence="15">AP lyase MutM</shortName>
        <ecNumber evidence="15">4.2.99.18</ecNumber>
    </alternativeName>
</protein>
<proteinExistence type="inferred from homology"/>
<dbReference type="GO" id="GO:0140078">
    <property type="term" value="F:class I DNA-(apurinic or apyrimidinic site) endonuclease activity"/>
    <property type="evidence" value="ECO:0007669"/>
    <property type="project" value="UniProtKB-EC"/>
</dbReference>
<comment type="similarity">
    <text evidence="2 15">Belongs to the FPG family.</text>
</comment>
<evidence type="ECO:0000256" key="10">
    <source>
        <dbReference type="ARBA" id="ARBA00023204"/>
    </source>
</evidence>
<dbReference type="InterPro" id="IPR015886">
    <property type="entry name" value="H2TH_FPG"/>
</dbReference>
<reference evidence="19" key="1">
    <citation type="journal article" date="2019" name="Int. J. Syst. Evol. Microbiol.">
        <title>The Global Catalogue of Microorganisms (GCM) 10K type strain sequencing project: providing services to taxonomists for standard genome sequencing and annotation.</title>
        <authorList>
            <consortium name="The Broad Institute Genomics Platform"/>
            <consortium name="The Broad Institute Genome Sequencing Center for Infectious Disease"/>
            <person name="Wu L."/>
            <person name="Ma J."/>
        </authorList>
    </citation>
    <scope>NUCLEOTIDE SEQUENCE [LARGE SCALE GENOMIC DNA]</scope>
    <source>
        <strain evidence="19">CGMCC 1.19062</strain>
    </source>
</reference>
<evidence type="ECO:0000256" key="13">
    <source>
        <dbReference type="ARBA" id="ARBA00023295"/>
    </source>
</evidence>
<dbReference type="SUPFAM" id="SSF46946">
    <property type="entry name" value="S13-like H2TH domain"/>
    <property type="match status" value="1"/>
</dbReference>
<dbReference type="PROSITE" id="PS51066">
    <property type="entry name" value="ZF_FPG_2"/>
    <property type="match status" value="1"/>
</dbReference>
<evidence type="ECO:0000256" key="4">
    <source>
        <dbReference type="ARBA" id="ARBA00022723"/>
    </source>
</evidence>
<dbReference type="InterPro" id="IPR010979">
    <property type="entry name" value="Ribosomal_uS13-like_H2TH"/>
</dbReference>
<evidence type="ECO:0000256" key="3">
    <source>
        <dbReference type="ARBA" id="ARBA00011245"/>
    </source>
</evidence>
<dbReference type="EC" id="4.2.99.18" evidence="15"/>
<dbReference type="InterPro" id="IPR000214">
    <property type="entry name" value="Znf_DNA_glyclase/AP_lyase"/>
</dbReference>
<evidence type="ECO:0000259" key="16">
    <source>
        <dbReference type="PROSITE" id="PS51066"/>
    </source>
</evidence>
<keyword evidence="7 15" id="KW-0378">Hydrolase</keyword>
<keyword evidence="4 15" id="KW-0479">Metal-binding</keyword>
<feature type="binding site" evidence="15">
    <location>
        <position position="112"/>
    </location>
    <ligand>
        <name>DNA</name>
        <dbReference type="ChEBI" id="CHEBI:16991"/>
    </ligand>
</feature>
<dbReference type="SMART" id="SM01232">
    <property type="entry name" value="H2TH"/>
    <property type="match status" value="1"/>
</dbReference>
<comment type="catalytic activity">
    <reaction evidence="14 15">
        <text>2'-deoxyribonucleotide-(2'-deoxyribose 5'-phosphate)-2'-deoxyribonucleotide-DNA = a 3'-end 2'-deoxyribonucleotide-(2,3-dehydro-2,3-deoxyribose 5'-phosphate)-DNA + a 5'-end 5'-phospho-2'-deoxyribonucleoside-DNA + H(+)</text>
        <dbReference type="Rhea" id="RHEA:66592"/>
        <dbReference type="Rhea" id="RHEA-COMP:13180"/>
        <dbReference type="Rhea" id="RHEA-COMP:16897"/>
        <dbReference type="Rhea" id="RHEA-COMP:17067"/>
        <dbReference type="ChEBI" id="CHEBI:15378"/>
        <dbReference type="ChEBI" id="CHEBI:136412"/>
        <dbReference type="ChEBI" id="CHEBI:157695"/>
        <dbReference type="ChEBI" id="CHEBI:167181"/>
        <dbReference type="EC" id="4.2.99.18"/>
    </reaction>
</comment>
<evidence type="ECO:0000256" key="7">
    <source>
        <dbReference type="ARBA" id="ARBA00022801"/>
    </source>
</evidence>
<dbReference type="EMBL" id="JBHUIP010000003">
    <property type="protein sequence ID" value="MFD2261645.1"/>
    <property type="molecule type" value="Genomic_DNA"/>
</dbReference>
<dbReference type="InterPro" id="IPR035937">
    <property type="entry name" value="FPG_N"/>
</dbReference>
<evidence type="ECO:0000256" key="15">
    <source>
        <dbReference type="HAMAP-Rule" id="MF_00103"/>
    </source>
</evidence>
<keyword evidence="11 15" id="KW-0456">Lyase</keyword>
<keyword evidence="10 15" id="KW-0234">DNA repair</keyword>
<feature type="binding site" evidence="15">
    <location>
        <position position="155"/>
    </location>
    <ligand>
        <name>DNA</name>
        <dbReference type="ChEBI" id="CHEBI:16991"/>
    </ligand>
</feature>
<keyword evidence="8 15" id="KW-0862">Zinc</keyword>
<dbReference type="Pfam" id="PF01149">
    <property type="entry name" value="Fapy_DNA_glyco"/>
    <property type="match status" value="1"/>
</dbReference>
<dbReference type="SMART" id="SM00898">
    <property type="entry name" value="Fapy_DNA_glyco"/>
    <property type="match status" value="1"/>
</dbReference>
<dbReference type="PANTHER" id="PTHR22993:SF9">
    <property type="entry name" value="FORMAMIDOPYRIMIDINE-DNA GLYCOSYLASE"/>
    <property type="match status" value="1"/>
</dbReference>
<dbReference type="Gene3D" id="3.20.190.10">
    <property type="entry name" value="MutM-like, N-terminal"/>
    <property type="match status" value="1"/>
</dbReference>
<dbReference type="PROSITE" id="PS51068">
    <property type="entry name" value="FPG_CAT"/>
    <property type="match status" value="1"/>
</dbReference>
<dbReference type="InterPro" id="IPR012319">
    <property type="entry name" value="FPG_cat"/>
</dbReference>
<comment type="cofactor">
    <cofactor evidence="15">
        <name>Zn(2+)</name>
        <dbReference type="ChEBI" id="CHEBI:29105"/>
    </cofactor>
    <text evidence="15">Binds 1 zinc ion per subunit.</text>
</comment>
<evidence type="ECO:0000256" key="9">
    <source>
        <dbReference type="ARBA" id="ARBA00023125"/>
    </source>
</evidence>
<dbReference type="HAMAP" id="MF_00103">
    <property type="entry name" value="Fapy_DNA_glycosyl"/>
    <property type="match status" value="1"/>
</dbReference>
<organism evidence="18 19">
    <name type="scientific">Lacibacterium aquatile</name>
    <dbReference type="NCBI Taxonomy" id="1168082"/>
    <lineage>
        <taxon>Bacteria</taxon>
        <taxon>Pseudomonadati</taxon>
        <taxon>Pseudomonadota</taxon>
        <taxon>Alphaproteobacteria</taxon>
        <taxon>Rhodospirillales</taxon>
        <taxon>Rhodospirillaceae</taxon>
    </lineage>
</organism>
<dbReference type="CDD" id="cd08966">
    <property type="entry name" value="EcFpg-like_N"/>
    <property type="match status" value="1"/>
</dbReference>
<name>A0ABW5DM71_9PROT</name>
<evidence type="ECO:0000256" key="14">
    <source>
        <dbReference type="ARBA" id="ARBA00044632"/>
    </source>
</evidence>
<keyword evidence="13 15" id="KW-0326">Glycosidase</keyword>
<evidence type="ECO:0000256" key="5">
    <source>
        <dbReference type="ARBA" id="ARBA00022763"/>
    </source>
</evidence>